<sequence>MAAILWSIWKQRNNKVWNNTLDSQNVVIVRAEKMIKEWNVVRHAQTHNLATTHANVINSWKKPLPGRMKCNIDASFSGNKVGIGMCIRDDSGAFI</sequence>
<dbReference type="EMBL" id="LXQA010230818">
    <property type="protein sequence ID" value="MCI36139.1"/>
    <property type="molecule type" value="Genomic_DNA"/>
</dbReference>
<organism evidence="1 2">
    <name type="scientific">Trifolium medium</name>
    <dbReference type="NCBI Taxonomy" id="97028"/>
    <lineage>
        <taxon>Eukaryota</taxon>
        <taxon>Viridiplantae</taxon>
        <taxon>Streptophyta</taxon>
        <taxon>Embryophyta</taxon>
        <taxon>Tracheophyta</taxon>
        <taxon>Spermatophyta</taxon>
        <taxon>Magnoliopsida</taxon>
        <taxon>eudicotyledons</taxon>
        <taxon>Gunneridae</taxon>
        <taxon>Pentapetalae</taxon>
        <taxon>rosids</taxon>
        <taxon>fabids</taxon>
        <taxon>Fabales</taxon>
        <taxon>Fabaceae</taxon>
        <taxon>Papilionoideae</taxon>
        <taxon>50 kb inversion clade</taxon>
        <taxon>NPAAA clade</taxon>
        <taxon>Hologalegina</taxon>
        <taxon>IRL clade</taxon>
        <taxon>Trifolieae</taxon>
        <taxon>Trifolium</taxon>
    </lineage>
</organism>
<evidence type="ECO:0000313" key="2">
    <source>
        <dbReference type="Proteomes" id="UP000265520"/>
    </source>
</evidence>
<dbReference type="InterPro" id="IPR052929">
    <property type="entry name" value="RNase_H-like_EbsB-rel"/>
</dbReference>
<accession>A0A392RIS0</accession>
<keyword evidence="2" id="KW-1185">Reference proteome</keyword>
<proteinExistence type="predicted"/>
<dbReference type="PANTHER" id="PTHR47074">
    <property type="entry name" value="BNAC02G40300D PROTEIN"/>
    <property type="match status" value="1"/>
</dbReference>
<comment type="caution">
    <text evidence="1">The sequence shown here is derived from an EMBL/GenBank/DDBJ whole genome shotgun (WGS) entry which is preliminary data.</text>
</comment>
<name>A0A392RIS0_9FABA</name>
<dbReference type="PANTHER" id="PTHR47074:SF48">
    <property type="entry name" value="POLYNUCLEOTIDYL TRANSFERASE, RIBONUCLEASE H-LIKE SUPERFAMILY PROTEIN"/>
    <property type="match status" value="1"/>
</dbReference>
<evidence type="ECO:0000313" key="1">
    <source>
        <dbReference type="EMBL" id="MCI36139.1"/>
    </source>
</evidence>
<protein>
    <submittedName>
        <fullName evidence="1">Cytochrome P450</fullName>
    </submittedName>
</protein>
<reference evidence="1 2" key="1">
    <citation type="journal article" date="2018" name="Front. Plant Sci.">
        <title>Red Clover (Trifolium pratense) and Zigzag Clover (T. medium) - A Picture of Genomic Similarities and Differences.</title>
        <authorList>
            <person name="Dluhosova J."/>
            <person name="Istvanek J."/>
            <person name="Nedelnik J."/>
            <person name="Repkova J."/>
        </authorList>
    </citation>
    <scope>NUCLEOTIDE SEQUENCE [LARGE SCALE GENOMIC DNA]</scope>
    <source>
        <strain evidence="2">cv. 10/8</strain>
        <tissue evidence="1">Leaf</tissue>
    </source>
</reference>
<dbReference type="AlphaFoldDB" id="A0A392RIS0"/>
<dbReference type="Proteomes" id="UP000265520">
    <property type="component" value="Unassembled WGS sequence"/>
</dbReference>